<evidence type="ECO:0000256" key="4">
    <source>
        <dbReference type="ARBA" id="ARBA00022946"/>
    </source>
</evidence>
<dbReference type="InterPro" id="IPR001279">
    <property type="entry name" value="Metallo-B-lactamas"/>
</dbReference>
<feature type="domain" description="Metallo-beta-lactamase" evidence="9">
    <location>
        <begin position="12"/>
        <end position="175"/>
    </location>
</feature>
<dbReference type="RefSeq" id="WP_167922241.1">
    <property type="nucleotide sequence ID" value="NZ_JAATIT010000004.1"/>
</dbReference>
<protein>
    <submittedName>
        <fullName evidence="10">Glyoxylase-like metal-dependent hydrolase (Beta-lactamase superfamily II)</fullName>
    </submittedName>
</protein>
<dbReference type="GO" id="GO:0050313">
    <property type="term" value="F:sulfur dioxygenase activity"/>
    <property type="evidence" value="ECO:0007669"/>
    <property type="project" value="InterPro"/>
</dbReference>
<dbReference type="EMBL" id="JAATIT010000004">
    <property type="protein sequence ID" value="NJB90857.1"/>
    <property type="molecule type" value="Genomic_DNA"/>
</dbReference>
<evidence type="ECO:0000256" key="3">
    <source>
        <dbReference type="ARBA" id="ARBA00022723"/>
    </source>
</evidence>
<dbReference type="CDD" id="cd07724">
    <property type="entry name" value="POD-like_MBL-fold"/>
    <property type="match status" value="1"/>
</dbReference>
<dbReference type="Proteomes" id="UP000535078">
    <property type="component" value="Unassembled WGS sequence"/>
</dbReference>
<dbReference type="InterPro" id="IPR044528">
    <property type="entry name" value="POD-like_MBL-fold"/>
</dbReference>
<dbReference type="InterPro" id="IPR051682">
    <property type="entry name" value="Mito_Persulfide_Diox"/>
</dbReference>
<evidence type="ECO:0000256" key="8">
    <source>
        <dbReference type="ARBA" id="ARBA00023004"/>
    </source>
</evidence>
<dbReference type="Gene3D" id="3.60.15.10">
    <property type="entry name" value="Ribonuclease Z/Hydroxyacylglutathione hydrolase-like"/>
    <property type="match status" value="1"/>
</dbReference>
<gene>
    <name evidence="10" type="ORF">GGR90_003059</name>
</gene>
<dbReference type="PANTHER" id="PTHR43084:SF1">
    <property type="entry name" value="PERSULFIDE DIOXYGENASE ETHE1, MITOCHONDRIAL"/>
    <property type="match status" value="1"/>
</dbReference>
<evidence type="ECO:0000256" key="2">
    <source>
        <dbReference type="ARBA" id="ARBA00006759"/>
    </source>
</evidence>
<comment type="caution">
    <text evidence="10">The sequence shown here is derived from an EMBL/GenBank/DDBJ whole genome shotgun (WGS) entry which is preliminary data.</text>
</comment>
<comment type="cofactor">
    <cofactor evidence="1">
        <name>Fe(2+)</name>
        <dbReference type="ChEBI" id="CHEBI:29033"/>
    </cofactor>
</comment>
<dbReference type="Pfam" id="PF00753">
    <property type="entry name" value="Lactamase_B"/>
    <property type="match status" value="1"/>
</dbReference>
<evidence type="ECO:0000313" key="10">
    <source>
        <dbReference type="EMBL" id="NJB90857.1"/>
    </source>
</evidence>
<dbReference type="InterPro" id="IPR036866">
    <property type="entry name" value="RibonucZ/Hydroxyglut_hydro"/>
</dbReference>
<dbReference type="SMART" id="SM00849">
    <property type="entry name" value="Lactamase_B"/>
    <property type="match status" value="1"/>
</dbReference>
<dbReference type="AlphaFoldDB" id="A0A7X6BAG5"/>
<dbReference type="FunFam" id="3.60.15.10:FF:000013">
    <property type="entry name" value="Persulfide dioxygenase ETHE1, mitochondrial"/>
    <property type="match status" value="1"/>
</dbReference>
<evidence type="ECO:0000256" key="5">
    <source>
        <dbReference type="ARBA" id="ARBA00022964"/>
    </source>
</evidence>
<evidence type="ECO:0000256" key="7">
    <source>
        <dbReference type="ARBA" id="ARBA00023002"/>
    </source>
</evidence>
<keyword evidence="7" id="KW-0560">Oxidoreductase</keyword>
<name>A0A7X6BAG5_9SPHN</name>
<dbReference type="SUPFAM" id="SSF56281">
    <property type="entry name" value="Metallo-hydrolase/oxidoreductase"/>
    <property type="match status" value="1"/>
</dbReference>
<keyword evidence="10" id="KW-0378">Hydrolase</keyword>
<keyword evidence="4" id="KW-0809">Transit peptide</keyword>
<organism evidence="10 11">
    <name type="scientific">Sphingopyxis italica</name>
    <dbReference type="NCBI Taxonomy" id="1129133"/>
    <lineage>
        <taxon>Bacteria</taxon>
        <taxon>Pseudomonadati</taxon>
        <taxon>Pseudomonadota</taxon>
        <taxon>Alphaproteobacteria</taxon>
        <taxon>Sphingomonadales</taxon>
        <taxon>Sphingomonadaceae</taxon>
        <taxon>Sphingopyxis</taxon>
    </lineage>
</organism>
<dbReference type="GO" id="GO:0070813">
    <property type="term" value="P:hydrogen sulfide metabolic process"/>
    <property type="evidence" value="ECO:0007669"/>
    <property type="project" value="TreeGrafter"/>
</dbReference>
<dbReference type="GO" id="GO:0046872">
    <property type="term" value="F:metal ion binding"/>
    <property type="evidence" value="ECO:0007669"/>
    <property type="project" value="UniProtKB-KW"/>
</dbReference>
<proteinExistence type="inferred from homology"/>
<evidence type="ECO:0000313" key="11">
    <source>
        <dbReference type="Proteomes" id="UP000535078"/>
    </source>
</evidence>
<evidence type="ECO:0000256" key="1">
    <source>
        <dbReference type="ARBA" id="ARBA00001954"/>
    </source>
</evidence>
<dbReference type="GO" id="GO:0006749">
    <property type="term" value="P:glutathione metabolic process"/>
    <property type="evidence" value="ECO:0007669"/>
    <property type="project" value="InterPro"/>
</dbReference>
<keyword evidence="8" id="KW-0408">Iron</keyword>
<keyword evidence="5" id="KW-0223">Dioxygenase</keyword>
<accession>A0A7X6BAG5</accession>
<reference evidence="10 11" key="1">
    <citation type="submission" date="2020-03" db="EMBL/GenBank/DDBJ databases">
        <title>Genomic Encyclopedia of Type Strains, Phase IV (KMG-IV): sequencing the most valuable type-strain genomes for metagenomic binning, comparative biology and taxonomic classification.</title>
        <authorList>
            <person name="Goeker M."/>
        </authorList>
    </citation>
    <scope>NUCLEOTIDE SEQUENCE [LARGE SCALE GENOMIC DNA]</scope>
    <source>
        <strain evidence="10 11">DSM 25229</strain>
    </source>
</reference>
<evidence type="ECO:0000259" key="9">
    <source>
        <dbReference type="SMART" id="SM00849"/>
    </source>
</evidence>
<dbReference type="GO" id="GO:0016787">
    <property type="term" value="F:hydrolase activity"/>
    <property type="evidence" value="ECO:0007669"/>
    <property type="project" value="UniProtKB-KW"/>
</dbReference>
<keyword evidence="6" id="KW-0007">Acetylation</keyword>
<evidence type="ECO:0000256" key="6">
    <source>
        <dbReference type="ARBA" id="ARBA00022990"/>
    </source>
</evidence>
<comment type="similarity">
    <text evidence="2">Belongs to the metallo-beta-lactamase superfamily. Glyoxalase II family.</text>
</comment>
<dbReference type="PANTHER" id="PTHR43084">
    <property type="entry name" value="PERSULFIDE DIOXYGENASE ETHE1"/>
    <property type="match status" value="1"/>
</dbReference>
<sequence length="241" mass="26585">MIFKQLFEPESSTYTYLIGCRDTGRAVLIDPVRETIDRDLAALRELDLTLQYTLETHIHADHITSAARLRSLTGCKVAYPEMDGLACADVAVSEISPLDVGGVRLQPRFTPGHTDAHHAYLVDIPGAPHIFTGDALLIDGCGRTDFQGGSAVTLYRSIHEKIFSLPDETIVCPAHDYEHRHLSTVAQERERNPRLGGGRTLQEFVEIMDNLDLPYPKLIDIAVPANRHCGAEPGDGEVPHI</sequence>
<keyword evidence="11" id="KW-1185">Reference proteome</keyword>
<keyword evidence="3" id="KW-0479">Metal-binding</keyword>